<dbReference type="GO" id="GO:0008273">
    <property type="term" value="F:calcium, potassium:sodium antiporter activity"/>
    <property type="evidence" value="ECO:0007669"/>
    <property type="project" value="TreeGrafter"/>
</dbReference>
<evidence type="ECO:0000256" key="1">
    <source>
        <dbReference type="ARBA" id="ARBA00004141"/>
    </source>
</evidence>
<dbReference type="EMBL" id="CP000747">
    <property type="protein sequence ID" value="ACG76870.1"/>
    <property type="molecule type" value="Genomic_DNA"/>
</dbReference>
<proteinExistence type="predicted"/>
<dbReference type="PANTHER" id="PTHR10846">
    <property type="entry name" value="SODIUM/POTASSIUM/CALCIUM EXCHANGER"/>
    <property type="match status" value="1"/>
</dbReference>
<dbReference type="InterPro" id="IPR004837">
    <property type="entry name" value="NaCa_Exmemb"/>
</dbReference>
<sequence>MIFAWTQFLLLGAVVGVAGYWLSRFGDVIAERTGLSGSWVGLVLMATVTSLPELVTGVTAVRVEHAPDLAVGNVIGACMFNLLLLSLVDLFYRPACMFSRASQGHALSTGYGAVLLGLVGLNILAPAPLPWVPISFASLLIVPLYALALRTIFTFERRQLLEPAEPSVIRYPGVTLRRAILGYAGAAAAVLAAGFQLPRAALELAGAMGWSDSLVGTLLLATATAMPELMVTLSAVRIGVLDMAVANLLGSNLFNMLVLAIDDLAYPGGPLLSSVDRGHAVSVLTALVMNGVVTAGLIYRPNGRPGGALSWASLALVAAYVLNAWLLFSGTRPT</sequence>
<feature type="transmembrane region" description="Helical" evidence="5">
    <location>
        <begin position="6"/>
        <end position="22"/>
    </location>
</feature>
<name>B4REC8_PHEZH</name>
<dbReference type="InterPro" id="IPR044880">
    <property type="entry name" value="NCX_ion-bd_dom_sf"/>
</dbReference>
<dbReference type="eggNOG" id="COG0530">
    <property type="taxonomic scope" value="Bacteria"/>
</dbReference>
<comment type="subcellular location">
    <subcellularLocation>
        <location evidence="1">Membrane</location>
        <topology evidence="1">Multi-pass membrane protein</topology>
    </subcellularLocation>
</comment>
<dbReference type="KEGG" id="pzu:PHZ_c0456"/>
<evidence type="ECO:0000256" key="3">
    <source>
        <dbReference type="ARBA" id="ARBA00022989"/>
    </source>
</evidence>
<feature type="transmembrane region" description="Helical" evidence="5">
    <location>
        <begin position="204"/>
        <end position="226"/>
    </location>
</feature>
<reference evidence="7 8" key="1">
    <citation type="journal article" date="2008" name="BMC Genomics">
        <title>Complete genome of Phenylobacterium zucineum - a novel facultative intracellular bacterium isolated from human erythroleukemia cell line K562.</title>
        <authorList>
            <person name="Luo Y."/>
            <person name="Xu X."/>
            <person name="Ding Z."/>
            <person name="Liu Z."/>
            <person name="Zhang B."/>
            <person name="Yan Z."/>
            <person name="Sun J."/>
            <person name="Hu S."/>
            <person name="Hu X."/>
        </authorList>
    </citation>
    <scope>NUCLEOTIDE SEQUENCE [LARGE SCALE GENOMIC DNA]</scope>
    <source>
        <strain evidence="7 8">HLK1</strain>
    </source>
</reference>
<feature type="transmembrane region" description="Helical" evidence="5">
    <location>
        <begin position="281"/>
        <end position="299"/>
    </location>
</feature>
<keyword evidence="3 5" id="KW-1133">Transmembrane helix</keyword>
<feature type="transmembrane region" description="Helical" evidence="5">
    <location>
        <begin position="34"/>
        <end position="51"/>
    </location>
</feature>
<dbReference type="AlphaFoldDB" id="B4REC8"/>
<dbReference type="OrthoDB" id="9794225at2"/>
<dbReference type="Gene3D" id="1.20.1420.30">
    <property type="entry name" value="NCX, central ion-binding region"/>
    <property type="match status" value="1"/>
</dbReference>
<keyword evidence="4 5" id="KW-0472">Membrane</keyword>
<dbReference type="GO" id="GO:0005262">
    <property type="term" value="F:calcium channel activity"/>
    <property type="evidence" value="ECO:0007669"/>
    <property type="project" value="TreeGrafter"/>
</dbReference>
<evidence type="ECO:0000313" key="7">
    <source>
        <dbReference type="EMBL" id="ACG76870.1"/>
    </source>
</evidence>
<feature type="transmembrane region" description="Helical" evidence="5">
    <location>
        <begin position="131"/>
        <end position="153"/>
    </location>
</feature>
<dbReference type="HOGENOM" id="CLU_007948_2_1_5"/>
<dbReference type="GO" id="GO:0005886">
    <property type="term" value="C:plasma membrane"/>
    <property type="evidence" value="ECO:0007669"/>
    <property type="project" value="TreeGrafter"/>
</dbReference>
<dbReference type="PANTHER" id="PTHR10846:SF8">
    <property type="entry name" value="INNER MEMBRANE PROTEIN YRBG"/>
    <property type="match status" value="1"/>
</dbReference>
<keyword evidence="8" id="KW-1185">Reference proteome</keyword>
<feature type="transmembrane region" description="Helical" evidence="5">
    <location>
        <begin position="311"/>
        <end position="328"/>
    </location>
</feature>
<dbReference type="RefSeq" id="WP_012521018.1">
    <property type="nucleotide sequence ID" value="NC_011144.1"/>
</dbReference>
<accession>B4REC8</accession>
<organism evidence="7 8">
    <name type="scientific">Phenylobacterium zucineum (strain HLK1)</name>
    <dbReference type="NCBI Taxonomy" id="450851"/>
    <lineage>
        <taxon>Bacteria</taxon>
        <taxon>Pseudomonadati</taxon>
        <taxon>Pseudomonadota</taxon>
        <taxon>Alphaproteobacteria</taxon>
        <taxon>Caulobacterales</taxon>
        <taxon>Caulobacteraceae</taxon>
        <taxon>Phenylobacterium</taxon>
    </lineage>
</organism>
<feature type="transmembrane region" description="Helical" evidence="5">
    <location>
        <begin position="238"/>
        <end position="261"/>
    </location>
</feature>
<dbReference type="Pfam" id="PF01699">
    <property type="entry name" value="Na_Ca_ex"/>
    <property type="match status" value="2"/>
</dbReference>
<evidence type="ECO:0000256" key="5">
    <source>
        <dbReference type="SAM" id="Phobius"/>
    </source>
</evidence>
<evidence type="ECO:0000256" key="2">
    <source>
        <dbReference type="ARBA" id="ARBA00022692"/>
    </source>
</evidence>
<feature type="transmembrane region" description="Helical" evidence="5">
    <location>
        <begin position="104"/>
        <end position="125"/>
    </location>
</feature>
<feature type="transmembrane region" description="Helical" evidence="5">
    <location>
        <begin position="71"/>
        <end position="92"/>
    </location>
</feature>
<feature type="domain" description="Sodium/calcium exchanger membrane region" evidence="6">
    <location>
        <begin position="181"/>
        <end position="327"/>
    </location>
</feature>
<keyword evidence="2 5" id="KW-0812">Transmembrane</keyword>
<dbReference type="STRING" id="450851.PHZ_c0456"/>
<feature type="domain" description="Sodium/calcium exchanger membrane region" evidence="6">
    <location>
        <begin position="4"/>
        <end position="149"/>
    </location>
</feature>
<protein>
    <submittedName>
        <fullName evidence="7">Ca2+/Na+ antiporter</fullName>
    </submittedName>
</protein>
<gene>
    <name evidence="7" type="ordered locus">PHZ_c0456</name>
</gene>
<evidence type="ECO:0000256" key="4">
    <source>
        <dbReference type="ARBA" id="ARBA00023136"/>
    </source>
</evidence>
<feature type="transmembrane region" description="Helical" evidence="5">
    <location>
        <begin position="180"/>
        <end position="198"/>
    </location>
</feature>
<evidence type="ECO:0000259" key="6">
    <source>
        <dbReference type="Pfam" id="PF01699"/>
    </source>
</evidence>
<dbReference type="InterPro" id="IPR004481">
    <property type="entry name" value="K/Na/Ca-exchanger"/>
</dbReference>
<dbReference type="Proteomes" id="UP000001868">
    <property type="component" value="Chromosome"/>
</dbReference>
<dbReference type="GO" id="GO:0006874">
    <property type="term" value="P:intracellular calcium ion homeostasis"/>
    <property type="evidence" value="ECO:0007669"/>
    <property type="project" value="TreeGrafter"/>
</dbReference>
<evidence type="ECO:0000313" key="8">
    <source>
        <dbReference type="Proteomes" id="UP000001868"/>
    </source>
</evidence>